<accession>A0A2D3UY49</accession>
<dbReference type="Proteomes" id="UP000225277">
    <property type="component" value="Unassembled WGS sequence"/>
</dbReference>
<organism evidence="2 3">
    <name type="scientific">Ramularia collo-cygni</name>
    <dbReference type="NCBI Taxonomy" id="112498"/>
    <lineage>
        <taxon>Eukaryota</taxon>
        <taxon>Fungi</taxon>
        <taxon>Dikarya</taxon>
        <taxon>Ascomycota</taxon>
        <taxon>Pezizomycotina</taxon>
        <taxon>Dothideomycetes</taxon>
        <taxon>Dothideomycetidae</taxon>
        <taxon>Mycosphaerellales</taxon>
        <taxon>Mycosphaerellaceae</taxon>
        <taxon>Ramularia</taxon>
    </lineage>
</organism>
<proteinExistence type="predicted"/>
<keyword evidence="1" id="KW-0175">Coiled coil</keyword>
<sequence>MDHDIPDRKTVFETMLRDQLVIARGYVDGIDRNLRALLFEQDATRRTGLHNDIRALQSQLDEANGRAEFLRAEIVRLDSITIDEFRGNCTVCRQHGHKTGECTVQNNAD</sequence>
<dbReference type="GeneID" id="35603779"/>
<evidence type="ECO:0000313" key="3">
    <source>
        <dbReference type="Proteomes" id="UP000225277"/>
    </source>
</evidence>
<evidence type="ECO:0000313" key="2">
    <source>
        <dbReference type="EMBL" id="CZT22987.1"/>
    </source>
</evidence>
<dbReference type="RefSeq" id="XP_023629711.1">
    <property type="nucleotide sequence ID" value="XM_023773943.1"/>
</dbReference>
<name>A0A2D3UY49_9PEZI</name>
<protein>
    <submittedName>
        <fullName evidence="2">Uncharacterized protein</fullName>
    </submittedName>
</protein>
<dbReference type="AlphaFoldDB" id="A0A2D3UY49"/>
<reference evidence="2 3" key="1">
    <citation type="submission" date="2016-03" db="EMBL/GenBank/DDBJ databases">
        <authorList>
            <person name="Ploux O."/>
        </authorList>
    </citation>
    <scope>NUCLEOTIDE SEQUENCE [LARGE SCALE GENOMIC DNA]</scope>
    <source>
        <strain evidence="2 3">URUG2</strain>
    </source>
</reference>
<gene>
    <name evidence="2" type="ORF">RCC_08695</name>
</gene>
<keyword evidence="3" id="KW-1185">Reference proteome</keyword>
<evidence type="ECO:0000256" key="1">
    <source>
        <dbReference type="SAM" id="Coils"/>
    </source>
</evidence>
<feature type="coiled-coil region" evidence="1">
    <location>
        <begin position="46"/>
        <end position="80"/>
    </location>
</feature>
<dbReference type="EMBL" id="FJUY01000015">
    <property type="protein sequence ID" value="CZT22987.1"/>
    <property type="molecule type" value="Genomic_DNA"/>
</dbReference>